<keyword evidence="5" id="KW-0804">Transcription</keyword>
<organism evidence="8 9">
    <name type="scientific">Hymenoscyphus fraxineus</name>
    <dbReference type="NCBI Taxonomy" id="746836"/>
    <lineage>
        <taxon>Eukaryota</taxon>
        <taxon>Fungi</taxon>
        <taxon>Dikarya</taxon>
        <taxon>Ascomycota</taxon>
        <taxon>Pezizomycotina</taxon>
        <taxon>Leotiomycetes</taxon>
        <taxon>Helotiales</taxon>
        <taxon>Helotiaceae</taxon>
        <taxon>Hymenoscyphus</taxon>
    </lineage>
</organism>
<keyword evidence="2" id="KW-0862">Zinc</keyword>
<evidence type="ECO:0000256" key="1">
    <source>
        <dbReference type="ARBA" id="ARBA00022723"/>
    </source>
</evidence>
<evidence type="ECO:0000256" key="2">
    <source>
        <dbReference type="ARBA" id="ARBA00022833"/>
    </source>
</evidence>
<dbReference type="InterPro" id="IPR036864">
    <property type="entry name" value="Zn2-C6_fun-type_DNA-bd_sf"/>
</dbReference>
<dbReference type="PROSITE" id="PS50048">
    <property type="entry name" value="ZN2_CY6_FUNGAL_2"/>
    <property type="match status" value="1"/>
</dbReference>
<dbReference type="SMART" id="SM00066">
    <property type="entry name" value="GAL4"/>
    <property type="match status" value="1"/>
</dbReference>
<feature type="domain" description="Zn(2)-C6 fungal-type" evidence="7">
    <location>
        <begin position="64"/>
        <end position="92"/>
    </location>
</feature>
<dbReference type="GO" id="GO:0003677">
    <property type="term" value="F:DNA binding"/>
    <property type="evidence" value="ECO:0007669"/>
    <property type="project" value="UniProtKB-KW"/>
</dbReference>
<keyword evidence="9" id="KW-1185">Reference proteome</keyword>
<keyword evidence="6" id="KW-0539">Nucleus</keyword>
<dbReference type="EMBL" id="CAJVRL010000058">
    <property type="protein sequence ID" value="CAG8954847.1"/>
    <property type="molecule type" value="Genomic_DNA"/>
</dbReference>
<dbReference type="AlphaFoldDB" id="A0A9N9PUT5"/>
<evidence type="ECO:0000313" key="8">
    <source>
        <dbReference type="EMBL" id="CAG8954847.1"/>
    </source>
</evidence>
<dbReference type="Proteomes" id="UP000696280">
    <property type="component" value="Unassembled WGS sequence"/>
</dbReference>
<dbReference type="InterPro" id="IPR021858">
    <property type="entry name" value="Fun_TF"/>
</dbReference>
<name>A0A9N9PUT5_9HELO</name>
<evidence type="ECO:0000256" key="5">
    <source>
        <dbReference type="ARBA" id="ARBA00023163"/>
    </source>
</evidence>
<evidence type="ECO:0000256" key="4">
    <source>
        <dbReference type="ARBA" id="ARBA00023125"/>
    </source>
</evidence>
<dbReference type="Pfam" id="PF11951">
    <property type="entry name" value="Fungal_trans_2"/>
    <property type="match status" value="1"/>
</dbReference>
<gene>
    <name evidence="8" type="ORF">HYFRA_00008533</name>
</gene>
<dbReference type="PANTHER" id="PTHR36206:SF12">
    <property type="entry name" value="ASPERCRYPTIN BIOSYNTHESIS CLUSTER-SPECIFIC TRANSCRIPTION REGULATOR ATNN-RELATED"/>
    <property type="match status" value="1"/>
</dbReference>
<dbReference type="PROSITE" id="PS00463">
    <property type="entry name" value="ZN2_CY6_FUNGAL_1"/>
    <property type="match status" value="1"/>
</dbReference>
<dbReference type="GO" id="GO:0000981">
    <property type="term" value="F:DNA-binding transcription factor activity, RNA polymerase II-specific"/>
    <property type="evidence" value="ECO:0007669"/>
    <property type="project" value="InterPro"/>
</dbReference>
<keyword evidence="1" id="KW-0479">Metal-binding</keyword>
<keyword evidence="4" id="KW-0238">DNA-binding</keyword>
<comment type="caution">
    <text evidence="8">The sequence shown here is derived from an EMBL/GenBank/DDBJ whole genome shotgun (WGS) entry which is preliminary data.</text>
</comment>
<dbReference type="GO" id="GO:0008270">
    <property type="term" value="F:zinc ion binding"/>
    <property type="evidence" value="ECO:0007669"/>
    <property type="project" value="InterPro"/>
</dbReference>
<accession>A0A9N9PUT5</accession>
<dbReference type="InterPro" id="IPR001138">
    <property type="entry name" value="Zn2Cys6_DnaBD"/>
</dbReference>
<dbReference type="CDD" id="cd00067">
    <property type="entry name" value="GAL4"/>
    <property type="match status" value="1"/>
</dbReference>
<proteinExistence type="predicted"/>
<dbReference type="Gene3D" id="4.10.240.10">
    <property type="entry name" value="Zn(2)-C6 fungal-type DNA-binding domain"/>
    <property type="match status" value="1"/>
</dbReference>
<dbReference type="PANTHER" id="PTHR36206">
    <property type="entry name" value="ASPERCRYPTIN BIOSYNTHESIS CLUSTER-SPECIFIC TRANSCRIPTION REGULATOR ATNN-RELATED"/>
    <property type="match status" value="1"/>
</dbReference>
<protein>
    <recommendedName>
        <fullName evidence="7">Zn(2)-C6 fungal-type domain-containing protein</fullName>
    </recommendedName>
</protein>
<evidence type="ECO:0000259" key="7">
    <source>
        <dbReference type="PROSITE" id="PS50048"/>
    </source>
</evidence>
<evidence type="ECO:0000256" key="6">
    <source>
        <dbReference type="ARBA" id="ARBA00023242"/>
    </source>
</evidence>
<reference evidence="8" key="1">
    <citation type="submission" date="2021-07" db="EMBL/GenBank/DDBJ databases">
        <authorList>
            <person name="Durling M."/>
        </authorList>
    </citation>
    <scope>NUCLEOTIDE SEQUENCE</scope>
</reference>
<dbReference type="Pfam" id="PF00172">
    <property type="entry name" value="Zn_clus"/>
    <property type="match status" value="1"/>
</dbReference>
<dbReference type="SUPFAM" id="SSF57701">
    <property type="entry name" value="Zn2/Cys6 DNA-binding domain"/>
    <property type="match status" value="1"/>
</dbReference>
<dbReference type="OrthoDB" id="4314040at2759"/>
<evidence type="ECO:0000256" key="3">
    <source>
        <dbReference type="ARBA" id="ARBA00023015"/>
    </source>
</evidence>
<evidence type="ECO:0000313" key="9">
    <source>
        <dbReference type="Proteomes" id="UP000696280"/>
    </source>
</evidence>
<dbReference type="InterPro" id="IPR052360">
    <property type="entry name" value="Transcr_Regulatory_Proteins"/>
</dbReference>
<keyword evidence="3" id="KW-0805">Transcription regulation</keyword>
<sequence length="697" mass="77027">MIPKPSLNPKGFETLSPQAHSVPIAYIRMANQKRPPVLEPVIPVGCANAMQKRKKKATPRSNTGCSTCRTRRLKCGEERPRCNRCARAGLQCGGYEHVKSDNSHGFHIFALRPNDPPTESVPTNAHRKIQKAIGDRFLTDRVRNQPVCKICWQHVSSKTSGAFIELNPATKCWRCGRYSPSSKSPSPMEIIPFRLPGNDTEKEIFHHFIIETIPDCSAYTSTVFWNDILLPHCHEDDVARSCALALGAVHREVAIRAQDPQGYVPNQSYMLQYNKALKLVQTYLAKEPNPCMETIMSCCSLFYAIEIARGDYASAHRHARAGVVILQEWHQRAKKQSSSNKNFRQLDEVRRLMEDFAGLDVSLSFSTNFTKGHFVLTTAEERAGEVPLLPMTYSGVDDAWVKCNKLMNWGCHLLGTLLRSEARSINELPPNLFIEMQILRDEVVRCNPLFLSTIEMENSRAGASSTATGRVSRAYILNISFQSFELVFRAFISGFFPGMSDADVCKQSESIIAMVSVMTNGLESGKNVILKMTPFLFLETAVGALSLVRMVCKDEVVRQKALGLLDIWSARGSDLIGEGTDAVIEAAKGVTRPEPFGGRASSSLPKTQSIDEDPAEIFQQDTGNIPTHSVEGVTIAVGAKSFALSHDLYTGRRSNGNSAHVPRNGDRLQAGCGLASLIMQATGLRHDPGLTCWSNPV</sequence>